<name>A0A1H6LD59_RUMFL</name>
<sequence length="251" mass="27867">MKLYRSLIYRELKLTRKRGLLMLILFLLLALLMISPIFFGFFSMAVEGEDSPKDVIPIFVVTIALTGGILAGTNNGVQKADISSGWKRYSFILPPTARQQALSDLLTKLCYVLLFGFLSAAFAFIYTTIADYNNIAVMLNVYFGAVCATMLVDLAYSYIMMYANDKDQMKLIGILAFVGAGAIFKVFGLFPGFNKTEQTAEDGAMISEEAINRLEAVLCSGKTTLCLAAAFAVICVLFFLVMWRSHERREP</sequence>
<dbReference type="RefSeq" id="WP_074718738.1">
    <property type="nucleotide sequence ID" value="NZ_FNWV01000015.1"/>
</dbReference>
<feature type="transmembrane region" description="Helical" evidence="1">
    <location>
        <begin position="20"/>
        <end position="43"/>
    </location>
</feature>
<dbReference type="Proteomes" id="UP000183190">
    <property type="component" value="Unassembled WGS sequence"/>
</dbReference>
<organism evidence="2 3">
    <name type="scientific">Ruminococcus flavefaciens</name>
    <dbReference type="NCBI Taxonomy" id="1265"/>
    <lineage>
        <taxon>Bacteria</taxon>
        <taxon>Bacillati</taxon>
        <taxon>Bacillota</taxon>
        <taxon>Clostridia</taxon>
        <taxon>Eubacteriales</taxon>
        <taxon>Oscillospiraceae</taxon>
        <taxon>Ruminococcus</taxon>
    </lineage>
</organism>
<protein>
    <submittedName>
        <fullName evidence="2">ABC-2 family transporter protein</fullName>
    </submittedName>
</protein>
<evidence type="ECO:0000313" key="3">
    <source>
        <dbReference type="Proteomes" id="UP000183190"/>
    </source>
</evidence>
<dbReference type="EMBL" id="FNWV01000015">
    <property type="protein sequence ID" value="SEH83149.1"/>
    <property type="molecule type" value="Genomic_DNA"/>
</dbReference>
<dbReference type="AlphaFoldDB" id="A0A1H6LD59"/>
<keyword evidence="1" id="KW-0472">Membrane</keyword>
<accession>A0A1H6LD59</accession>
<feature type="transmembrane region" description="Helical" evidence="1">
    <location>
        <begin position="135"/>
        <end position="159"/>
    </location>
</feature>
<feature type="transmembrane region" description="Helical" evidence="1">
    <location>
        <begin position="55"/>
        <end position="77"/>
    </location>
</feature>
<feature type="transmembrane region" description="Helical" evidence="1">
    <location>
        <begin position="109"/>
        <end position="129"/>
    </location>
</feature>
<evidence type="ECO:0000256" key="1">
    <source>
        <dbReference type="SAM" id="Phobius"/>
    </source>
</evidence>
<reference evidence="2 3" key="1">
    <citation type="submission" date="2016-10" db="EMBL/GenBank/DDBJ databases">
        <authorList>
            <person name="de Groot N.N."/>
        </authorList>
    </citation>
    <scope>NUCLEOTIDE SEQUENCE [LARGE SCALE GENOMIC DNA]</scope>
    <source>
        <strain evidence="2 3">YAD2003</strain>
    </source>
</reference>
<feature type="transmembrane region" description="Helical" evidence="1">
    <location>
        <begin position="171"/>
        <end position="190"/>
    </location>
</feature>
<proteinExistence type="predicted"/>
<keyword evidence="1" id="KW-0812">Transmembrane</keyword>
<gene>
    <name evidence="2" type="ORF">SAMN02910265_02940</name>
</gene>
<evidence type="ECO:0000313" key="2">
    <source>
        <dbReference type="EMBL" id="SEH83149.1"/>
    </source>
</evidence>
<feature type="transmembrane region" description="Helical" evidence="1">
    <location>
        <begin position="222"/>
        <end position="243"/>
    </location>
</feature>
<dbReference type="OrthoDB" id="1819157at2"/>
<keyword evidence="1" id="KW-1133">Transmembrane helix</keyword>